<dbReference type="OrthoDB" id="9801163at2"/>
<dbReference type="GO" id="GO:0031460">
    <property type="term" value="P:glycine betaine transport"/>
    <property type="evidence" value="ECO:0007669"/>
    <property type="project" value="TreeGrafter"/>
</dbReference>
<dbReference type="GO" id="GO:0006865">
    <property type="term" value="P:amino acid transport"/>
    <property type="evidence" value="ECO:0007669"/>
    <property type="project" value="UniProtKB-KW"/>
</dbReference>
<evidence type="ECO:0000256" key="8">
    <source>
        <dbReference type="RuleBase" id="RU363032"/>
    </source>
</evidence>
<keyword evidence="11" id="KW-1185">Reference proteome</keyword>
<evidence type="ECO:0000259" key="9">
    <source>
        <dbReference type="PROSITE" id="PS50928"/>
    </source>
</evidence>
<reference evidence="10 11" key="1">
    <citation type="submission" date="2016-11" db="EMBL/GenBank/DDBJ databases">
        <authorList>
            <person name="Jaros S."/>
            <person name="Januszkiewicz K."/>
            <person name="Wedrychowicz H."/>
        </authorList>
    </citation>
    <scope>NUCLEOTIDE SEQUENCE [LARGE SCALE GENOMIC DNA]</scope>
    <source>
        <strain evidence="10 11">IBRC-M 10683</strain>
    </source>
</reference>
<feature type="domain" description="ABC transmembrane type-1" evidence="9">
    <location>
        <begin position="21"/>
        <end position="202"/>
    </location>
</feature>
<feature type="transmembrane region" description="Helical" evidence="8">
    <location>
        <begin position="183"/>
        <end position="202"/>
    </location>
</feature>
<dbReference type="EMBL" id="FQVW01000067">
    <property type="protein sequence ID" value="SHG81680.1"/>
    <property type="molecule type" value="Genomic_DNA"/>
</dbReference>
<dbReference type="InterPro" id="IPR035906">
    <property type="entry name" value="MetI-like_sf"/>
</dbReference>
<dbReference type="CDD" id="cd06261">
    <property type="entry name" value="TM_PBP2"/>
    <property type="match status" value="1"/>
</dbReference>
<dbReference type="SUPFAM" id="SSF161098">
    <property type="entry name" value="MetI-like"/>
    <property type="match status" value="1"/>
</dbReference>
<feature type="transmembrane region" description="Helical" evidence="8">
    <location>
        <begin position="153"/>
        <end position="176"/>
    </location>
</feature>
<evidence type="ECO:0000256" key="5">
    <source>
        <dbReference type="ARBA" id="ARBA00022970"/>
    </source>
</evidence>
<accession>A0A1M5MWG9</accession>
<keyword evidence="7 8" id="KW-0472">Membrane</keyword>
<organism evidence="10 11">
    <name type="scientific">Ornithinibacillus halophilus</name>
    <dbReference type="NCBI Taxonomy" id="930117"/>
    <lineage>
        <taxon>Bacteria</taxon>
        <taxon>Bacillati</taxon>
        <taxon>Bacillota</taxon>
        <taxon>Bacilli</taxon>
        <taxon>Bacillales</taxon>
        <taxon>Bacillaceae</taxon>
        <taxon>Ornithinibacillus</taxon>
    </lineage>
</organism>
<keyword evidence="3 8" id="KW-0813">Transport</keyword>
<dbReference type="Gene3D" id="1.10.3720.10">
    <property type="entry name" value="MetI-like"/>
    <property type="match status" value="1"/>
</dbReference>
<keyword evidence="6 8" id="KW-1133">Transmembrane helix</keyword>
<feature type="transmembrane region" description="Helical" evidence="8">
    <location>
        <begin position="25"/>
        <end position="47"/>
    </location>
</feature>
<keyword evidence="4 8" id="KW-0812">Transmembrane</keyword>
<dbReference type="Pfam" id="PF00528">
    <property type="entry name" value="BPD_transp_1"/>
    <property type="match status" value="1"/>
</dbReference>
<comment type="similarity">
    <text evidence="2">Belongs to the binding-protein-dependent transport system permease family. CysTW subfamily.</text>
</comment>
<proteinExistence type="inferred from homology"/>
<dbReference type="Proteomes" id="UP000183988">
    <property type="component" value="Unassembled WGS sequence"/>
</dbReference>
<evidence type="ECO:0000256" key="1">
    <source>
        <dbReference type="ARBA" id="ARBA00004651"/>
    </source>
</evidence>
<sequence length="220" mass="23848">MQDYGYLSVFYERMPDLLGKLSEHIFLSGISVLLGCLVAIPLGVLLIKTHIRWMKSLTFNITNIFQTIPSIALLAMIATVLGFGTETAVMALFLYSLMPILKNTYAGFDSIDPQIIQSAEGMGYSPMQRLVQIEIPLALPYIMSGIRLTTVYIVSWAVLAGLIGGGGLGELILAALSLNDKPLIIASSVMAMILALVADFILGKLEKAFTKSSNTEAQKI</sequence>
<dbReference type="PANTHER" id="PTHR30177">
    <property type="entry name" value="GLYCINE BETAINE/L-PROLINE TRANSPORT SYSTEM PERMEASE PROTEIN PROW"/>
    <property type="match status" value="1"/>
</dbReference>
<name>A0A1M5MWG9_9BACI</name>
<evidence type="ECO:0000256" key="3">
    <source>
        <dbReference type="ARBA" id="ARBA00022448"/>
    </source>
</evidence>
<dbReference type="PANTHER" id="PTHR30177:SF28">
    <property type="entry name" value="CHOLINE TRANSPORT SYSTEM PERMEASE PROTEIN OPUBB"/>
    <property type="match status" value="1"/>
</dbReference>
<dbReference type="FunFam" id="1.10.3720.10:FF:000001">
    <property type="entry name" value="Glycine betaine ABC transporter, permease"/>
    <property type="match status" value="1"/>
</dbReference>
<comment type="subcellular location">
    <subcellularLocation>
        <location evidence="1 8">Cell membrane</location>
        <topology evidence="1 8">Multi-pass membrane protein</topology>
    </subcellularLocation>
</comment>
<dbReference type="GO" id="GO:0005886">
    <property type="term" value="C:plasma membrane"/>
    <property type="evidence" value="ECO:0007669"/>
    <property type="project" value="UniProtKB-SubCell"/>
</dbReference>
<dbReference type="AlphaFoldDB" id="A0A1M5MWG9"/>
<dbReference type="STRING" id="930117.SAMN05216225_10673"/>
<evidence type="ECO:0000256" key="2">
    <source>
        <dbReference type="ARBA" id="ARBA00007069"/>
    </source>
</evidence>
<dbReference type="GO" id="GO:0055085">
    <property type="term" value="P:transmembrane transport"/>
    <property type="evidence" value="ECO:0007669"/>
    <property type="project" value="InterPro"/>
</dbReference>
<keyword evidence="5" id="KW-0029">Amino-acid transport</keyword>
<evidence type="ECO:0000313" key="10">
    <source>
        <dbReference type="EMBL" id="SHG81680.1"/>
    </source>
</evidence>
<evidence type="ECO:0000256" key="6">
    <source>
        <dbReference type="ARBA" id="ARBA00022989"/>
    </source>
</evidence>
<evidence type="ECO:0000256" key="4">
    <source>
        <dbReference type="ARBA" id="ARBA00022692"/>
    </source>
</evidence>
<dbReference type="PROSITE" id="PS50928">
    <property type="entry name" value="ABC_TM1"/>
    <property type="match status" value="1"/>
</dbReference>
<dbReference type="RefSeq" id="WP_072891938.1">
    <property type="nucleotide sequence ID" value="NZ_FQVW01000067.1"/>
</dbReference>
<feature type="transmembrane region" description="Helical" evidence="8">
    <location>
        <begin position="68"/>
        <end position="95"/>
    </location>
</feature>
<dbReference type="InterPro" id="IPR051204">
    <property type="entry name" value="ABC_transp_perm/SBD"/>
</dbReference>
<protein>
    <submittedName>
        <fullName evidence="10">Osmoprotectant transport system permease protein</fullName>
    </submittedName>
</protein>
<evidence type="ECO:0000313" key="11">
    <source>
        <dbReference type="Proteomes" id="UP000183988"/>
    </source>
</evidence>
<dbReference type="InterPro" id="IPR000515">
    <property type="entry name" value="MetI-like"/>
</dbReference>
<gene>
    <name evidence="10" type="ORF">SAMN05216225_10673</name>
</gene>
<evidence type="ECO:0000256" key="7">
    <source>
        <dbReference type="ARBA" id="ARBA00023136"/>
    </source>
</evidence>